<evidence type="ECO:0000313" key="1">
    <source>
        <dbReference type="EnsemblMetazoa" id="Aqu2.1.20750_001"/>
    </source>
</evidence>
<reference evidence="1" key="1">
    <citation type="submission" date="2017-05" db="UniProtKB">
        <authorList>
            <consortium name="EnsemblMetazoa"/>
        </authorList>
    </citation>
    <scope>IDENTIFICATION</scope>
</reference>
<name>A0A1X7TZJ6_AMPQE</name>
<protein>
    <submittedName>
        <fullName evidence="1">Uncharacterized protein</fullName>
    </submittedName>
</protein>
<dbReference type="EnsemblMetazoa" id="Aqu2.1.20750_001">
    <property type="protein sequence ID" value="Aqu2.1.20750_001"/>
    <property type="gene ID" value="Aqu2.1.20750"/>
</dbReference>
<proteinExistence type="predicted"/>
<accession>A0A1X7TZJ6</accession>
<organism evidence="1">
    <name type="scientific">Amphimedon queenslandica</name>
    <name type="common">Sponge</name>
    <dbReference type="NCBI Taxonomy" id="400682"/>
    <lineage>
        <taxon>Eukaryota</taxon>
        <taxon>Metazoa</taxon>
        <taxon>Porifera</taxon>
        <taxon>Demospongiae</taxon>
        <taxon>Heteroscleromorpha</taxon>
        <taxon>Haplosclerida</taxon>
        <taxon>Niphatidae</taxon>
        <taxon>Amphimedon</taxon>
    </lineage>
</organism>
<sequence>MIAKQAAEIGVTSAIRYFKKKFNDQLALLKKEWKEDMTVSKLDSKKRGRPLMLEKIDKQVQMYIGTMASKGCPINTSIVMAAALGIVRSLESFVVVVDI</sequence>
<dbReference type="AlphaFoldDB" id="A0A1X7TZJ6"/>
<dbReference type="InParanoid" id="A0A1X7TZJ6"/>